<dbReference type="Pfam" id="PF07291">
    <property type="entry name" value="MauE"/>
    <property type="match status" value="1"/>
</dbReference>
<sequence>MAPWHLYVMAGLYVLAGLMHFVRPKMYHRIIPDYLPYSKFLVYLSGVAEIVLGIALCFDATRRLSSFGILLMLAAFLPVHFYMLSNKKAAMGLPKWVLVLRIPLQFVLMYWAYSYASL</sequence>
<feature type="domain" description="Methylamine utilisation protein MauE" evidence="6">
    <location>
        <begin position="7"/>
        <end position="88"/>
    </location>
</feature>
<dbReference type="OrthoDB" id="327939at2"/>
<gene>
    <name evidence="7" type="ORF">D2V05_00415</name>
    <name evidence="8" type="ORF">FQ017_00405</name>
</gene>
<evidence type="ECO:0000256" key="2">
    <source>
        <dbReference type="ARBA" id="ARBA00022692"/>
    </source>
</evidence>
<name>A0A3A1NPG5_9FLAO</name>
<dbReference type="GO" id="GO:0016020">
    <property type="term" value="C:membrane"/>
    <property type="evidence" value="ECO:0007669"/>
    <property type="project" value="UniProtKB-SubCell"/>
</dbReference>
<dbReference type="EMBL" id="VNWK01000006">
    <property type="protein sequence ID" value="TXK01227.1"/>
    <property type="molecule type" value="Genomic_DNA"/>
</dbReference>
<dbReference type="EMBL" id="QXFI01000006">
    <property type="protein sequence ID" value="RIV47394.1"/>
    <property type="molecule type" value="Genomic_DNA"/>
</dbReference>
<keyword evidence="10" id="KW-1185">Reference proteome</keyword>
<feature type="transmembrane region" description="Helical" evidence="5">
    <location>
        <begin position="34"/>
        <end position="58"/>
    </location>
</feature>
<evidence type="ECO:0000259" key="6">
    <source>
        <dbReference type="Pfam" id="PF07291"/>
    </source>
</evidence>
<dbReference type="Proteomes" id="UP000266691">
    <property type="component" value="Unassembled WGS sequence"/>
</dbReference>
<evidence type="ECO:0000256" key="4">
    <source>
        <dbReference type="ARBA" id="ARBA00023136"/>
    </source>
</evidence>
<dbReference type="PANTHER" id="PTHR36974:SF1">
    <property type="entry name" value="DOXX FAMILY MEMBRANE PROTEIN"/>
    <property type="match status" value="1"/>
</dbReference>
<evidence type="ECO:0000313" key="7">
    <source>
        <dbReference type="EMBL" id="RIV47394.1"/>
    </source>
</evidence>
<protein>
    <submittedName>
        <fullName evidence="7">DoxX family membrane protein</fullName>
    </submittedName>
</protein>
<evidence type="ECO:0000313" key="8">
    <source>
        <dbReference type="EMBL" id="TXK01227.1"/>
    </source>
</evidence>
<reference evidence="7 9" key="1">
    <citation type="submission" date="2018-08" db="EMBL/GenBank/DDBJ databases">
        <title>Proposal of Muricauda 72 sp.nov. and Muricauda NH166 sp.nov., isolated from seawater.</title>
        <authorList>
            <person name="Cheng H."/>
            <person name="Wu Y.-H."/>
            <person name="Guo L.-L."/>
            <person name="Xu X.-W."/>
        </authorList>
    </citation>
    <scope>NUCLEOTIDE SEQUENCE [LARGE SCALE GENOMIC DNA]</scope>
    <source>
        <strain evidence="7 9">72</strain>
    </source>
</reference>
<feature type="transmembrane region" description="Helical" evidence="5">
    <location>
        <begin position="64"/>
        <end position="84"/>
    </location>
</feature>
<dbReference type="RefSeq" id="WP_119645619.1">
    <property type="nucleotide sequence ID" value="NZ_QXFI01000006.1"/>
</dbReference>
<evidence type="ECO:0000256" key="3">
    <source>
        <dbReference type="ARBA" id="ARBA00022989"/>
    </source>
</evidence>
<evidence type="ECO:0000313" key="10">
    <source>
        <dbReference type="Proteomes" id="UP000321621"/>
    </source>
</evidence>
<dbReference type="Proteomes" id="UP000321621">
    <property type="component" value="Unassembled WGS sequence"/>
</dbReference>
<organism evidence="7 9">
    <name type="scientific">Flagellimonas pelagia</name>
    <dbReference type="NCBI Taxonomy" id="2306998"/>
    <lineage>
        <taxon>Bacteria</taxon>
        <taxon>Pseudomonadati</taxon>
        <taxon>Bacteroidota</taxon>
        <taxon>Flavobacteriia</taxon>
        <taxon>Flavobacteriales</taxon>
        <taxon>Flavobacteriaceae</taxon>
        <taxon>Flagellimonas</taxon>
    </lineage>
</organism>
<comment type="caution">
    <text evidence="7">The sequence shown here is derived from an EMBL/GenBank/DDBJ whole genome shotgun (WGS) entry which is preliminary data.</text>
</comment>
<evidence type="ECO:0000313" key="9">
    <source>
        <dbReference type="Proteomes" id="UP000266691"/>
    </source>
</evidence>
<reference evidence="8 10" key="2">
    <citation type="submission" date="2019-07" db="EMBL/GenBank/DDBJ databases">
        <title>Draft genome of two Muricauda strains isolated from deep sea.</title>
        <authorList>
            <person name="Sun C."/>
        </authorList>
    </citation>
    <scope>NUCLEOTIDE SEQUENCE [LARGE SCALE GENOMIC DNA]</scope>
    <source>
        <strain evidence="8 10">72</strain>
    </source>
</reference>
<proteinExistence type="predicted"/>
<feature type="transmembrane region" description="Helical" evidence="5">
    <location>
        <begin position="6"/>
        <end position="22"/>
    </location>
</feature>
<evidence type="ECO:0000256" key="5">
    <source>
        <dbReference type="SAM" id="Phobius"/>
    </source>
</evidence>
<evidence type="ECO:0000256" key="1">
    <source>
        <dbReference type="ARBA" id="ARBA00004141"/>
    </source>
</evidence>
<keyword evidence="3 5" id="KW-1133">Transmembrane helix</keyword>
<feature type="transmembrane region" description="Helical" evidence="5">
    <location>
        <begin position="96"/>
        <end position="113"/>
    </location>
</feature>
<dbReference type="AlphaFoldDB" id="A0A3A1NPG5"/>
<dbReference type="GO" id="GO:0030416">
    <property type="term" value="P:methylamine metabolic process"/>
    <property type="evidence" value="ECO:0007669"/>
    <property type="project" value="InterPro"/>
</dbReference>
<comment type="subcellular location">
    <subcellularLocation>
        <location evidence="1">Membrane</location>
        <topology evidence="1">Multi-pass membrane protein</topology>
    </subcellularLocation>
</comment>
<dbReference type="PANTHER" id="PTHR36974">
    <property type="entry name" value="MEMBRANE PROTEIN-RELATED"/>
    <property type="match status" value="1"/>
</dbReference>
<keyword evidence="4 5" id="KW-0472">Membrane</keyword>
<dbReference type="InterPro" id="IPR009908">
    <property type="entry name" value="Methylamine_util_MauE"/>
</dbReference>
<accession>A0A3A1NPG5</accession>
<keyword evidence="2 5" id="KW-0812">Transmembrane</keyword>